<dbReference type="Proteomes" id="UP000199382">
    <property type="component" value="Unassembled WGS sequence"/>
</dbReference>
<name>A0A1G8KK59_9RHOB</name>
<dbReference type="AlphaFoldDB" id="A0A1G8KK59"/>
<proteinExistence type="predicted"/>
<evidence type="ECO:0000313" key="1">
    <source>
        <dbReference type="EMBL" id="SDI43756.1"/>
    </source>
</evidence>
<accession>A0A1G8KK59</accession>
<gene>
    <name evidence="1" type="ORF">SAMN04488026_100313</name>
</gene>
<organism evidence="1 2">
    <name type="scientific">Aliiruegeria lutimaris</name>
    <dbReference type="NCBI Taxonomy" id="571298"/>
    <lineage>
        <taxon>Bacteria</taxon>
        <taxon>Pseudomonadati</taxon>
        <taxon>Pseudomonadota</taxon>
        <taxon>Alphaproteobacteria</taxon>
        <taxon>Rhodobacterales</taxon>
        <taxon>Roseobacteraceae</taxon>
        <taxon>Aliiruegeria</taxon>
    </lineage>
</organism>
<protein>
    <submittedName>
        <fullName evidence="1">Uncharacterized protein</fullName>
    </submittedName>
</protein>
<keyword evidence="2" id="KW-1185">Reference proteome</keyword>
<dbReference type="EMBL" id="FNEK01000003">
    <property type="protein sequence ID" value="SDI43756.1"/>
    <property type="molecule type" value="Genomic_DNA"/>
</dbReference>
<sequence>MQQHSHIPGTQQRLQRSKRKLLAVLLCMLVVMQAMLPVPAAAYAGGDLVEICSESGVLVLRIDADGNVIDPEDAPCPECDDCQLCANVALGDQPAQFRTIRETGHAVRPDWIATQPVKDNPAQFWADNRAPPLRSEKATDLSIIPFMGPPLTEGRARWI</sequence>
<evidence type="ECO:0000313" key="2">
    <source>
        <dbReference type="Proteomes" id="UP000199382"/>
    </source>
</evidence>
<reference evidence="1 2" key="1">
    <citation type="submission" date="2016-10" db="EMBL/GenBank/DDBJ databases">
        <authorList>
            <person name="de Groot N.N."/>
        </authorList>
    </citation>
    <scope>NUCLEOTIDE SEQUENCE [LARGE SCALE GENOMIC DNA]</scope>
    <source>
        <strain evidence="1 2">DSM 25294</strain>
    </source>
</reference>
<dbReference type="STRING" id="571298.SAMN04488026_100313"/>